<dbReference type="Gene3D" id="3.60.21.10">
    <property type="match status" value="1"/>
</dbReference>
<proteinExistence type="inferred from homology"/>
<dbReference type="PIRSF" id="PIRSF000883">
    <property type="entry name" value="Pesterase_MJ0912"/>
    <property type="match status" value="1"/>
</dbReference>
<dbReference type="SUPFAM" id="SSF56300">
    <property type="entry name" value="Metallo-dependent phosphatases"/>
    <property type="match status" value="1"/>
</dbReference>
<dbReference type="InterPro" id="IPR050126">
    <property type="entry name" value="Ap4A_hydrolase"/>
</dbReference>
<evidence type="ECO:0000256" key="1">
    <source>
        <dbReference type="ARBA" id="ARBA00008950"/>
    </source>
</evidence>
<accession>A0ABV6YSN4</accession>
<protein>
    <submittedName>
        <fullName evidence="3">Metallophosphoesterase family protein</fullName>
    </submittedName>
</protein>
<gene>
    <name evidence="3" type="ORF">ACFL27_03295</name>
</gene>
<dbReference type="PANTHER" id="PTHR42850">
    <property type="entry name" value="METALLOPHOSPHOESTERASE"/>
    <property type="match status" value="1"/>
</dbReference>
<name>A0ABV6YSN4_UNCC1</name>
<dbReference type="EMBL" id="JBHPBY010000026">
    <property type="protein sequence ID" value="MFC1849214.1"/>
    <property type="molecule type" value="Genomic_DNA"/>
</dbReference>
<comment type="caution">
    <text evidence="3">The sequence shown here is derived from an EMBL/GenBank/DDBJ whole genome shotgun (WGS) entry which is preliminary data.</text>
</comment>
<dbReference type="InterPro" id="IPR011152">
    <property type="entry name" value="Pesterase_MJ0912"/>
</dbReference>
<reference evidence="3 4" key="1">
    <citation type="submission" date="2024-09" db="EMBL/GenBank/DDBJ databases">
        <title>Laminarin stimulates single cell rates of sulfate reduction while oxygen inhibits transcriptomic activity in coastal marine sediment.</title>
        <authorList>
            <person name="Lindsay M."/>
            <person name="Orcutt B."/>
            <person name="Emerson D."/>
            <person name="Stepanauskas R."/>
            <person name="D'Angelo T."/>
        </authorList>
    </citation>
    <scope>NUCLEOTIDE SEQUENCE [LARGE SCALE GENOMIC DNA]</scope>
    <source>
        <strain evidence="3">SAG AM-311-K15</strain>
    </source>
</reference>
<sequence length="242" mass="27811">MRIAIISDVHANLEALEACLDRLEKEKIDFFVSLGDIVGYGADPNRCTEIIKDKCKISLVGNHDYAALGHLDISYFNPYAKKSVLWTGTNLTEENREYLESLEMYTVEKEIRYIHSTPLRPEDWNYIFTVHDARVNFSHFSEKLCFIGHSHQPVFILMNSKEEIFVHNSQTLTVDEDYRYIINVGSVGQPRDGNPESSFVIYDVDAGSIELVRVPYNIALTQTKMNKAQIHPFLVERLAYGR</sequence>
<dbReference type="Pfam" id="PF12850">
    <property type="entry name" value="Metallophos_2"/>
    <property type="match status" value="1"/>
</dbReference>
<feature type="domain" description="Calcineurin-like phosphoesterase" evidence="2">
    <location>
        <begin position="1"/>
        <end position="206"/>
    </location>
</feature>
<dbReference type="Proteomes" id="UP001594351">
    <property type="component" value="Unassembled WGS sequence"/>
</dbReference>
<keyword evidence="4" id="KW-1185">Reference proteome</keyword>
<dbReference type="CDD" id="cd00838">
    <property type="entry name" value="MPP_superfamily"/>
    <property type="match status" value="1"/>
</dbReference>
<comment type="similarity">
    <text evidence="1">Belongs to the metallophosphoesterase superfamily. YfcE family.</text>
</comment>
<evidence type="ECO:0000259" key="2">
    <source>
        <dbReference type="Pfam" id="PF12850"/>
    </source>
</evidence>
<evidence type="ECO:0000313" key="4">
    <source>
        <dbReference type="Proteomes" id="UP001594351"/>
    </source>
</evidence>
<dbReference type="PANTHER" id="PTHR42850:SF2">
    <property type="entry name" value="BLL5683 PROTEIN"/>
    <property type="match status" value="1"/>
</dbReference>
<organism evidence="3 4">
    <name type="scientific">candidate division CSSED10-310 bacterium</name>
    <dbReference type="NCBI Taxonomy" id="2855610"/>
    <lineage>
        <taxon>Bacteria</taxon>
        <taxon>Bacteria division CSSED10-310</taxon>
    </lineage>
</organism>
<dbReference type="InterPro" id="IPR029052">
    <property type="entry name" value="Metallo-depent_PP-like"/>
</dbReference>
<evidence type="ECO:0000313" key="3">
    <source>
        <dbReference type="EMBL" id="MFC1849214.1"/>
    </source>
</evidence>
<dbReference type="InterPro" id="IPR024654">
    <property type="entry name" value="Calcineurin-like_PHP_lpxH"/>
</dbReference>